<feature type="compositionally biased region" description="Basic and acidic residues" evidence="1">
    <location>
        <begin position="226"/>
        <end position="236"/>
    </location>
</feature>
<evidence type="ECO:0000313" key="3">
    <source>
        <dbReference type="Proteomes" id="UP001430356"/>
    </source>
</evidence>
<name>A0AAW0EQV5_9TRYP</name>
<evidence type="ECO:0000313" key="2">
    <source>
        <dbReference type="EMBL" id="KAK7196517.1"/>
    </source>
</evidence>
<feature type="region of interest" description="Disordered" evidence="1">
    <location>
        <begin position="221"/>
        <end position="257"/>
    </location>
</feature>
<proteinExistence type="predicted"/>
<evidence type="ECO:0000256" key="1">
    <source>
        <dbReference type="SAM" id="MobiDB-lite"/>
    </source>
</evidence>
<dbReference type="EMBL" id="JAECZO010000078">
    <property type="protein sequence ID" value="KAK7196517.1"/>
    <property type="molecule type" value="Genomic_DNA"/>
</dbReference>
<accession>A0AAW0EQV5</accession>
<organism evidence="2 3">
    <name type="scientific">Novymonas esmeraldas</name>
    <dbReference type="NCBI Taxonomy" id="1808958"/>
    <lineage>
        <taxon>Eukaryota</taxon>
        <taxon>Discoba</taxon>
        <taxon>Euglenozoa</taxon>
        <taxon>Kinetoplastea</taxon>
        <taxon>Metakinetoplastina</taxon>
        <taxon>Trypanosomatida</taxon>
        <taxon>Trypanosomatidae</taxon>
        <taxon>Novymonas</taxon>
    </lineage>
</organism>
<reference evidence="2 3" key="1">
    <citation type="journal article" date="2021" name="MBio">
        <title>A New Model Trypanosomatid, Novymonas esmeraldas: Genomic Perception of Its 'Candidatus Pandoraea novymonadis' Endosymbiont.</title>
        <authorList>
            <person name="Zakharova A."/>
            <person name="Saura A."/>
            <person name="Butenko A."/>
            <person name="Podesvova L."/>
            <person name="Warmusova S."/>
            <person name="Kostygov A.Y."/>
            <person name="Nenarokova A."/>
            <person name="Lukes J."/>
            <person name="Opperdoes F.R."/>
            <person name="Yurchenko V."/>
        </authorList>
    </citation>
    <scope>NUCLEOTIDE SEQUENCE [LARGE SCALE GENOMIC DNA]</scope>
    <source>
        <strain evidence="2 3">E262AT.01</strain>
    </source>
</reference>
<keyword evidence="3" id="KW-1185">Reference proteome</keyword>
<sequence>MSTFLAAGQSAALATPSAHRDDDGQPTQTCESVAPLSPASFKRQRSPEDAAVVEDEARTAPNTHECIRGGGTPHCEDVVCARVSATLDVSDEITGSADSFVSAAVAAAMMTATGRSTPPPPSVEACATDVKPTTAVASDGDAGVDATAEAVLRESISAEETLCLAPSTTAEALPPLSQAATTDIASPIRCGDDTRPQDEEAAPPTTTDDRAAVAEAAADVVEDIEATTRPREHSRSSDAATPPPTVAAVDEHPKNSGKHLRFACDVVSRCGTPETADLWAPLPSSI</sequence>
<dbReference type="AlphaFoldDB" id="A0AAW0EQV5"/>
<gene>
    <name evidence="2" type="ORF">NESM_000589400</name>
</gene>
<feature type="region of interest" description="Disordered" evidence="1">
    <location>
        <begin position="174"/>
        <end position="209"/>
    </location>
</feature>
<protein>
    <submittedName>
        <fullName evidence="2">Uncharacterized protein</fullName>
    </submittedName>
</protein>
<dbReference type="Proteomes" id="UP001430356">
    <property type="component" value="Unassembled WGS sequence"/>
</dbReference>
<comment type="caution">
    <text evidence="2">The sequence shown here is derived from an EMBL/GenBank/DDBJ whole genome shotgun (WGS) entry which is preliminary data.</text>
</comment>
<feature type="region of interest" description="Disordered" evidence="1">
    <location>
        <begin position="1"/>
        <end position="67"/>
    </location>
</feature>